<dbReference type="RefSeq" id="WP_106592692.1">
    <property type="nucleotide sequence ID" value="NZ_PYGI01000020.1"/>
</dbReference>
<accession>A0A2P8ERE1</accession>
<sequence>MPCTKTLTALSLSTLLTVSFAPALQAAAQCGAEDSQTLSAADSAPEVMGWMQGSPPAVDKRVRLADGSFFSFPALRYSVGHMNEFLPTTLVSRRNTAPSELPYAQSDALTTSIDALTFTPWGQDKQTSWADALDKTYTDGILIMHKGKVIYERYRGGFKDYERHALMSVTKSLTGTLALDLIHQGLIDENLPISHYIPELKDSGFGDASVKNVLNMTAGIDFDEDYADPKSEIWVFSAAGNPLPKPKGYQGPTGYYEYLPLVQKAGEHGQAFAYKTANTEVIGWLVARVTGMSVADYLEERVWSKIGMERAALFQVDELGTPFAGGGLNASLRDLARFGELMRNNGRIGDQQILHPKVVADIRAGAEHPVFTQPEYPGQADWSFRGMWWVTGNTQSPFMARGVHGQNIYINPEKEVVIVRFASHPKAANRATDCITLPAYERLSDYLSSQNAH</sequence>
<evidence type="ECO:0000313" key="3">
    <source>
        <dbReference type="EMBL" id="PSL12047.1"/>
    </source>
</evidence>
<evidence type="ECO:0000313" key="4">
    <source>
        <dbReference type="Proteomes" id="UP000242133"/>
    </source>
</evidence>
<dbReference type="Pfam" id="PF00144">
    <property type="entry name" value="Beta-lactamase"/>
    <property type="match status" value="1"/>
</dbReference>
<reference evidence="3 4" key="1">
    <citation type="submission" date="2018-03" db="EMBL/GenBank/DDBJ databases">
        <title>Genomic Encyclopedia of Archaeal and Bacterial Type Strains, Phase II (KMG-II): from individual species to whole genera.</title>
        <authorList>
            <person name="Goeker M."/>
        </authorList>
    </citation>
    <scope>NUCLEOTIDE SEQUENCE [LARGE SCALE GENOMIC DNA]</scope>
    <source>
        <strain evidence="3 4">DSM 17586</strain>
    </source>
</reference>
<dbReference type="OrthoDB" id="9814204at2"/>
<dbReference type="EMBL" id="PYGI01000020">
    <property type="protein sequence ID" value="PSL12047.1"/>
    <property type="molecule type" value="Genomic_DNA"/>
</dbReference>
<dbReference type="PANTHER" id="PTHR43283">
    <property type="entry name" value="BETA-LACTAMASE-RELATED"/>
    <property type="match status" value="1"/>
</dbReference>
<dbReference type="Proteomes" id="UP000242133">
    <property type="component" value="Unassembled WGS sequence"/>
</dbReference>
<dbReference type="InterPro" id="IPR012338">
    <property type="entry name" value="Beta-lactam/transpept-like"/>
</dbReference>
<dbReference type="InterPro" id="IPR001466">
    <property type="entry name" value="Beta-lactam-related"/>
</dbReference>
<gene>
    <name evidence="3" type="ORF">CLV44_12031</name>
</gene>
<evidence type="ECO:0000256" key="1">
    <source>
        <dbReference type="SAM" id="SignalP"/>
    </source>
</evidence>
<protein>
    <recommendedName>
        <fullName evidence="2">Beta-lactamase-related domain-containing protein</fullName>
    </recommendedName>
</protein>
<evidence type="ECO:0000259" key="2">
    <source>
        <dbReference type="Pfam" id="PF00144"/>
    </source>
</evidence>
<name>A0A2P8ERE1_9GAMM</name>
<dbReference type="PANTHER" id="PTHR43283:SF7">
    <property type="entry name" value="BETA-LACTAMASE-RELATED DOMAIN-CONTAINING PROTEIN"/>
    <property type="match status" value="1"/>
</dbReference>
<organism evidence="3 4">
    <name type="scientific">Marinobacterium halophilum</name>
    <dbReference type="NCBI Taxonomy" id="267374"/>
    <lineage>
        <taxon>Bacteria</taxon>
        <taxon>Pseudomonadati</taxon>
        <taxon>Pseudomonadota</taxon>
        <taxon>Gammaproteobacteria</taxon>
        <taxon>Oceanospirillales</taxon>
        <taxon>Oceanospirillaceae</taxon>
        <taxon>Marinobacterium</taxon>
    </lineage>
</organism>
<feature type="chain" id="PRO_5015104265" description="Beta-lactamase-related domain-containing protein" evidence="1">
    <location>
        <begin position="27"/>
        <end position="453"/>
    </location>
</feature>
<proteinExistence type="predicted"/>
<keyword evidence="4" id="KW-1185">Reference proteome</keyword>
<feature type="signal peptide" evidence="1">
    <location>
        <begin position="1"/>
        <end position="26"/>
    </location>
</feature>
<dbReference type="InterPro" id="IPR050789">
    <property type="entry name" value="Diverse_Enzym_Activities"/>
</dbReference>
<dbReference type="Gene3D" id="3.40.710.10">
    <property type="entry name" value="DD-peptidase/beta-lactamase superfamily"/>
    <property type="match status" value="1"/>
</dbReference>
<keyword evidence="1" id="KW-0732">Signal</keyword>
<dbReference type="AlphaFoldDB" id="A0A2P8ERE1"/>
<comment type="caution">
    <text evidence="3">The sequence shown here is derived from an EMBL/GenBank/DDBJ whole genome shotgun (WGS) entry which is preliminary data.</text>
</comment>
<dbReference type="SUPFAM" id="SSF56601">
    <property type="entry name" value="beta-lactamase/transpeptidase-like"/>
    <property type="match status" value="1"/>
</dbReference>
<feature type="domain" description="Beta-lactamase-related" evidence="2">
    <location>
        <begin position="140"/>
        <end position="428"/>
    </location>
</feature>